<accession>A0ABY4VKC7</accession>
<reference evidence="1" key="1">
    <citation type="submission" date="2022-02" db="EMBL/GenBank/DDBJ databases">
        <title>Coral-associated bacteria.</title>
        <authorList>
            <person name="Tang K."/>
            <person name="Wang X."/>
        </authorList>
    </citation>
    <scope>NUCLEOTIDE SEQUENCE</scope>
    <source>
        <strain evidence="1">SCSIO 43006</strain>
    </source>
</reference>
<dbReference type="SUPFAM" id="SSF54593">
    <property type="entry name" value="Glyoxalase/Bleomycin resistance protein/Dihydroxybiphenyl dioxygenase"/>
    <property type="match status" value="1"/>
</dbReference>
<organism evidence="1 2">
    <name type="scientific">Microbulbifer variabilis</name>
    <dbReference type="NCBI Taxonomy" id="266805"/>
    <lineage>
        <taxon>Bacteria</taxon>
        <taxon>Pseudomonadati</taxon>
        <taxon>Pseudomonadota</taxon>
        <taxon>Gammaproteobacteria</taxon>
        <taxon>Cellvibrionales</taxon>
        <taxon>Microbulbiferaceae</taxon>
        <taxon>Microbulbifer</taxon>
    </lineage>
</organism>
<keyword evidence="2" id="KW-1185">Reference proteome</keyword>
<dbReference type="EMBL" id="CP092418">
    <property type="protein sequence ID" value="USD23280.1"/>
    <property type="molecule type" value="Genomic_DNA"/>
</dbReference>
<dbReference type="InterPro" id="IPR029068">
    <property type="entry name" value="Glyas_Bleomycin-R_OHBP_Dase"/>
</dbReference>
<evidence type="ECO:0000313" key="1">
    <source>
        <dbReference type="EMBL" id="USD23280.1"/>
    </source>
</evidence>
<evidence type="ECO:0008006" key="3">
    <source>
        <dbReference type="Google" id="ProtNLM"/>
    </source>
</evidence>
<dbReference type="Gene3D" id="3.10.180.10">
    <property type="entry name" value="2,3-Dihydroxybiphenyl 1,2-Dioxygenase, domain 1"/>
    <property type="match status" value="1"/>
</dbReference>
<sequence length="114" mass="12653">MKIHHLEIVTLNVDKVCAAYEAAHNVRFDDADELLGGARICSLKDGSIVGLRRPLRESEELVVRPYWLVEDIEKAISFIKAQGAKIAVPPLEIPGKGIFSIYINGAVDHGFWQV</sequence>
<evidence type="ECO:0000313" key="2">
    <source>
        <dbReference type="Proteomes" id="UP001055658"/>
    </source>
</evidence>
<proteinExistence type="predicted"/>
<protein>
    <recommendedName>
        <fullName evidence="3">Hydroxylase</fullName>
    </recommendedName>
</protein>
<dbReference type="RefSeq" id="WP_252085626.1">
    <property type="nucleotide sequence ID" value="NZ_CP092418.1"/>
</dbReference>
<gene>
    <name evidence="1" type="ORF">MJO52_09115</name>
</gene>
<dbReference type="Proteomes" id="UP001055658">
    <property type="component" value="Chromosome"/>
</dbReference>
<name>A0ABY4VKC7_9GAMM</name>